<keyword evidence="2" id="KW-0547">Nucleotide-binding</keyword>
<feature type="region of interest" description="Disordered" evidence="6">
    <location>
        <begin position="64"/>
        <end position="95"/>
    </location>
</feature>
<dbReference type="GO" id="GO:0003676">
    <property type="term" value="F:nucleic acid binding"/>
    <property type="evidence" value="ECO:0007669"/>
    <property type="project" value="UniProtKB-ARBA"/>
</dbReference>
<gene>
    <name evidence="8" type="ORF">AT9943_LOCUS23077</name>
</gene>
<dbReference type="Pfam" id="PF04194">
    <property type="entry name" value="PDCD2_C"/>
    <property type="match status" value="1"/>
</dbReference>
<dbReference type="AlphaFoldDB" id="A0A7G2FLR5"/>
<dbReference type="FunFam" id="3.40.50.300:FF:000309">
    <property type="entry name" value="ABC transporter ATP-binding protein"/>
    <property type="match status" value="1"/>
</dbReference>
<dbReference type="Proteomes" id="UP000516314">
    <property type="component" value="Chromosome 5"/>
</dbReference>
<dbReference type="Pfam" id="PF12848">
    <property type="entry name" value="ABC_tran_Xtn"/>
    <property type="match status" value="1"/>
</dbReference>
<evidence type="ECO:0000256" key="3">
    <source>
        <dbReference type="ARBA" id="ARBA00022840"/>
    </source>
</evidence>
<dbReference type="GO" id="GO:0005737">
    <property type="term" value="C:cytoplasm"/>
    <property type="evidence" value="ECO:0007669"/>
    <property type="project" value="InterPro"/>
</dbReference>
<feature type="region of interest" description="Disordered" evidence="6">
    <location>
        <begin position="852"/>
        <end position="883"/>
    </location>
</feature>
<dbReference type="PROSITE" id="PS50893">
    <property type="entry name" value="ABC_TRANSPORTER_2"/>
    <property type="match status" value="2"/>
</dbReference>
<organism evidence="8 9">
    <name type="scientific">Arabidopsis thaliana</name>
    <name type="common">Mouse-ear cress</name>
    <dbReference type="NCBI Taxonomy" id="3702"/>
    <lineage>
        <taxon>Eukaryota</taxon>
        <taxon>Viridiplantae</taxon>
        <taxon>Streptophyta</taxon>
        <taxon>Embryophyta</taxon>
        <taxon>Tracheophyta</taxon>
        <taxon>Spermatophyta</taxon>
        <taxon>Magnoliopsida</taxon>
        <taxon>eudicotyledons</taxon>
        <taxon>Gunneridae</taxon>
        <taxon>Pentapetalae</taxon>
        <taxon>rosids</taxon>
        <taxon>malvids</taxon>
        <taxon>Brassicales</taxon>
        <taxon>Brassicaceae</taxon>
        <taxon>Camelineae</taxon>
        <taxon>Arabidopsis</taxon>
    </lineage>
</organism>
<dbReference type="GO" id="GO:0016887">
    <property type="term" value="F:ATP hydrolysis activity"/>
    <property type="evidence" value="ECO:0007669"/>
    <property type="project" value="InterPro"/>
</dbReference>
<dbReference type="InterPro" id="IPR051309">
    <property type="entry name" value="ABCF_ATPase"/>
</dbReference>
<evidence type="ECO:0000256" key="1">
    <source>
        <dbReference type="ARBA" id="ARBA00022737"/>
    </source>
</evidence>
<keyword evidence="1" id="KW-0677">Repeat</keyword>
<dbReference type="SMART" id="SM00382">
    <property type="entry name" value="AAA"/>
    <property type="match status" value="2"/>
</dbReference>
<dbReference type="Gene3D" id="3.40.50.300">
    <property type="entry name" value="P-loop containing nucleotide triphosphate hydrolases"/>
    <property type="match status" value="2"/>
</dbReference>
<name>A0A7G2FLR5_ARATH</name>
<evidence type="ECO:0000259" key="7">
    <source>
        <dbReference type="PROSITE" id="PS50893"/>
    </source>
</evidence>
<dbReference type="GO" id="GO:0005524">
    <property type="term" value="F:ATP binding"/>
    <property type="evidence" value="ECO:0007669"/>
    <property type="project" value="UniProtKB-KW"/>
</dbReference>
<feature type="coiled-coil region" evidence="5">
    <location>
        <begin position="630"/>
        <end position="681"/>
    </location>
</feature>
<feature type="domain" description="ABC transporter" evidence="7">
    <location>
        <begin position="425"/>
        <end position="640"/>
    </location>
</feature>
<feature type="domain" description="ABC transporter" evidence="7">
    <location>
        <begin position="98"/>
        <end position="356"/>
    </location>
</feature>
<keyword evidence="5" id="KW-0175">Coiled coil</keyword>
<dbReference type="InterPro" id="IPR032781">
    <property type="entry name" value="ABC_tran_Xtn"/>
</dbReference>
<evidence type="ECO:0000256" key="4">
    <source>
        <dbReference type="ARBA" id="ARBA00061344"/>
    </source>
</evidence>
<dbReference type="PROSITE" id="PS00211">
    <property type="entry name" value="ABC_TRANSPORTER_1"/>
    <property type="match status" value="2"/>
</dbReference>
<reference evidence="8 9" key="1">
    <citation type="submission" date="2020-09" db="EMBL/GenBank/DDBJ databases">
        <authorList>
            <person name="Ashkenazy H."/>
        </authorList>
    </citation>
    <scope>NUCLEOTIDE SEQUENCE [LARGE SCALE GENOMIC DNA]</scope>
    <source>
        <strain evidence="9">cv. Cdm-0</strain>
    </source>
</reference>
<comment type="similarity">
    <text evidence="4">Belongs to the ABC transporter superfamily. ABCF family. EF3 (TC 3.A.1.121) subfamily.</text>
</comment>
<dbReference type="EMBL" id="LR881470">
    <property type="protein sequence ID" value="CAD5335857.1"/>
    <property type="molecule type" value="Genomic_DNA"/>
</dbReference>
<dbReference type="InterPro" id="IPR003439">
    <property type="entry name" value="ABC_transporter-like_ATP-bd"/>
</dbReference>
<evidence type="ECO:0000256" key="2">
    <source>
        <dbReference type="ARBA" id="ARBA00022741"/>
    </source>
</evidence>
<accession>A0A7G2FLR5</accession>
<proteinExistence type="inferred from homology"/>
<dbReference type="InterPro" id="IPR003593">
    <property type="entry name" value="AAA+_ATPase"/>
</dbReference>
<dbReference type="InterPro" id="IPR007320">
    <property type="entry name" value="PDCD2_C"/>
</dbReference>
<evidence type="ECO:0000256" key="5">
    <source>
        <dbReference type="SAM" id="Coils"/>
    </source>
</evidence>
<protein>
    <submittedName>
        <fullName evidence="8">(thale cress) hypothetical protein</fullName>
    </submittedName>
</protein>
<evidence type="ECO:0000313" key="9">
    <source>
        <dbReference type="Proteomes" id="UP000516314"/>
    </source>
</evidence>
<dbReference type="InterPro" id="IPR017871">
    <property type="entry name" value="ABC_transporter-like_CS"/>
</dbReference>
<dbReference type="PANTHER" id="PTHR42855:SF1">
    <property type="entry name" value="ABC TRANSPORTER DOMAIN-CONTAINING PROTEIN"/>
    <property type="match status" value="1"/>
</dbReference>
<keyword evidence="3" id="KW-0067">ATP-binding</keyword>
<dbReference type="FunFam" id="3.40.50.300:FF:000011">
    <property type="entry name" value="Putative ABC transporter ATP-binding component"/>
    <property type="match status" value="1"/>
</dbReference>
<sequence>MGLSTNLHSLDLRSTFFTGLRTSPIPSNFIKISSISNPRRDISTIRAQVSTISLETSVKQRQDEIESLFSKQPSQQDSDRKRNGKSSKNGASGISSGVKLENIRKSYKGVTVLKDVTWEVKRGEKVGLVGVNGAGKTTQLRIITGQEEPDSGNVIKAKPNMKVAFLSQEFEVSMSKTVREEFMTAFKEEMEITEKLEKVQKAIEGSVDDLDLMGRLLDEFDLLQRRAQAVNLDSVDAKISKLMPELGFAPEDADRLVASFSGGWQMRMSLGKILLQDPDLLLLDEPTNHLDLDTIEWLEGYLQKQDVPMVIISHDRAFLDQLCTKIVETEMGVSRTFEGNYSQYVISKAEWIETQNAAWEKQQKDIDSTKDLIARLGAGANSGRASTAEKKLEKLQEQELIEKPFQRKQMKIRFPERGTSGRSVVNVKNIDFGFEDKMLFKKANLSIERGEKIAILGPNGCGKSTLLKLIMGLEKPVKGEVILGEHNVLPNYFEQNQAEVLDLDKTVLETVCEAAEDWRSDDIKGLLGRCNFKADMLDRKVSLLSGGEKARLAFCKFMVTPSTLLVLDEPTNHLDIPSKEMLEEAINEYQGTVIAVSHDRYFIKQIVNRVIEVEDGCLEDYAGDYNYYLEKNLDARTKELEREAELEEKAPKVKAKSKMSKAEKEARKKQKMQAFQQAKQKSYFHQRALFYFDRETVTMVGILLGLPGKWAEDELEPSDHYTTKIGGLPDWPPIPDDALKPELLNCCSCGSKLSLVAQVYAPISTEILDIQERTLYIFGCLMPKCGTSEQSWRAFSIQKAIAKEKGSTKIADLPVAFPKTHRLDGDDDDDDEDFDFASLAKALAEASSAAASITKKQKSKPSGNASSGTKAKPSPLKSETRVEDHIKLETGAVVPCFYIYTKEEIPSKEVDRFSQNYSSLSIKDKGTGNNDESESEEKWEDEKYEYDKALNADRTYLKFKKRLDANPEQCFRYWYGGKPILATEDMKSPDKCRNCDSQRHFEIQLMPPLIYFLHEGVVDKGIKQSLDNWDWMTLIVYTCSKSCANAVNGDWVVTEECVAVQRIRFGVSVFCIIIILISGVSADGAESDSAAKKEENPSIVKIISGIFGNKFPPSSWELIQGAMQMIQMKLYPPNLDFRSNSDKSNIEEEDKAEKVREAATRSLEVSKEAIEESAKLAGDVVGEVVQKTAEKVTKQTSHDEM</sequence>
<dbReference type="SUPFAM" id="SSF52540">
    <property type="entry name" value="P-loop containing nucleoside triphosphate hydrolases"/>
    <property type="match status" value="2"/>
</dbReference>
<evidence type="ECO:0000313" key="8">
    <source>
        <dbReference type="EMBL" id="CAD5335857.1"/>
    </source>
</evidence>
<dbReference type="PANTHER" id="PTHR42855">
    <property type="entry name" value="ABC TRANSPORTER ATP-BINDING SUBUNIT"/>
    <property type="match status" value="1"/>
</dbReference>
<dbReference type="InterPro" id="IPR027417">
    <property type="entry name" value="P-loop_NTPase"/>
</dbReference>
<feature type="compositionally biased region" description="Polar residues" evidence="6">
    <location>
        <begin position="86"/>
        <end position="95"/>
    </location>
</feature>
<dbReference type="Pfam" id="PF00005">
    <property type="entry name" value="ABC_tran"/>
    <property type="match status" value="2"/>
</dbReference>
<dbReference type="CDD" id="cd03221">
    <property type="entry name" value="ABCF_EF-3"/>
    <property type="match status" value="2"/>
</dbReference>
<evidence type="ECO:0000256" key="6">
    <source>
        <dbReference type="SAM" id="MobiDB-lite"/>
    </source>
</evidence>